<organism evidence="2">
    <name type="scientific">Gracilaria edulis</name>
    <dbReference type="NCBI Taxonomy" id="172966"/>
    <lineage>
        <taxon>Eukaryota</taxon>
        <taxon>Rhodophyta</taxon>
        <taxon>Florideophyceae</taxon>
        <taxon>Rhodymeniophycidae</taxon>
        <taxon>Gracilariales</taxon>
        <taxon>Gracilariaceae</taxon>
        <taxon>Gracilaria</taxon>
    </lineage>
</organism>
<accession>A0A2S1PUM3</accession>
<evidence type="ECO:0000256" key="1">
    <source>
        <dbReference type="SAM" id="Phobius"/>
    </source>
</evidence>
<evidence type="ECO:0000313" key="2">
    <source>
        <dbReference type="EMBL" id="AWH62525.1"/>
    </source>
</evidence>
<keyword evidence="1" id="KW-0472">Membrane</keyword>
<feature type="transmembrane region" description="Helical" evidence="1">
    <location>
        <begin position="12"/>
        <end position="36"/>
    </location>
</feature>
<reference evidence="2" key="1">
    <citation type="submission" date="2017-11" db="EMBL/GenBank/DDBJ databases">
        <title>Complete Sequences of the Mitochondrial DNA of the Gracilaria edulis.</title>
        <authorList>
            <person name="Liu T."/>
            <person name="Liu C."/>
            <person name="Li Y."/>
        </authorList>
    </citation>
    <scope>NUCLEOTIDE SEQUENCE</scope>
</reference>
<gene>
    <name evidence="2" type="primary">sdhD</name>
    <name evidence="2" type="ORF">GreduCDS005</name>
</gene>
<dbReference type="GeneID" id="36948830"/>
<keyword evidence="1" id="KW-0812">Transmembrane</keyword>
<name>A0A2S1PUM3_9FLOR</name>
<dbReference type="AlphaFoldDB" id="A0A2S1PUM3"/>
<protein>
    <submittedName>
        <fullName evidence="2">SdhD</fullName>
    </submittedName>
</protein>
<dbReference type="EMBL" id="MG592725">
    <property type="protein sequence ID" value="AWH62525.1"/>
    <property type="molecule type" value="Genomic_DNA"/>
</dbReference>
<proteinExistence type="predicted"/>
<keyword evidence="1" id="KW-1133">Transmembrane helix</keyword>
<dbReference type="RefSeq" id="YP_009490364.1">
    <property type="nucleotide sequence ID" value="NC_037889.1"/>
</dbReference>
<keyword evidence="2" id="KW-0496">Mitochondrion</keyword>
<geneLocation type="mitochondrion" evidence="2"/>
<sequence>MFDIIWVLIRLGSLLFFLSVIIDIEIILFISGLMLLHLNFGLSTILSDYVHVNKIKLILSFLIRLSTIEISRYILELLL</sequence>